<sequence>MQAPLRTHDPRRLGPYRLLGRLGRGGMGTVFLGEDEEARRVAVKVINPELADDEAFADRFRREVTSARRVRRFCTAAVLDARLDGEPLYVVTEYVDGPALDEAVRDRGPLSGGDLEALAVNIATALGAIHAAGIVHRDLKPSNVLLSPTGPRVIDFGIARALDTADGPTRTGQFVGTPAYIAPEIMRGEEITPAADVFSWGCVVAYAGTGRPPFGGETVPATMQRVMNAPPTLDGLDPAVRDLVERALAKDPAERPTVRRLVQELTGEDQPDAPPPTTALTTPLPAETPEASLDAPQEAPPEPPPAAAPELPEGTPQTRSEAPPPEASQEVLVEGASQVRSEGPPEGPSEGRGPVTEPTRMDAVEETRPGAAGPALPPPAPPPLPPSHGSPAARRPWPGRNRRHLAAVAAVAAVLGAGTLFGLVRSGGDGHGGDSGGSASQASLDFTGHPPKIDETLLKEDFDDAGSGWRDSGASTWDARYRDKQYEMRVLPWTALTAVPAPVEDMPDDQLVEARVQLGDAGGEAGLYCRGRGGLGYGFLLRADGRVRIVADGPGGVRNLAAAYVPDVRAGRDQRVQAACARDGGSVRLGMWVNGDAAAQARVADTSDARGTASGLVVSRPDGTAGQPAARFDDVRLCSLD</sequence>
<dbReference type="SUPFAM" id="SSF56112">
    <property type="entry name" value="Protein kinase-like (PK-like)"/>
    <property type="match status" value="1"/>
</dbReference>
<dbReference type="SMART" id="SM00220">
    <property type="entry name" value="S_TKc"/>
    <property type="match status" value="1"/>
</dbReference>
<protein>
    <submittedName>
        <fullName evidence="8">Serine/threonine-protein kinase</fullName>
        <ecNumber evidence="8">2.7.11.1</ecNumber>
    </submittedName>
</protein>
<keyword evidence="9" id="KW-1185">Reference proteome</keyword>
<dbReference type="RefSeq" id="WP_242619782.1">
    <property type="nucleotide sequence ID" value="NZ_CAACUY010000309.1"/>
</dbReference>
<dbReference type="Gene3D" id="1.10.510.10">
    <property type="entry name" value="Transferase(Phosphotransferase) domain 1"/>
    <property type="match status" value="1"/>
</dbReference>
<dbReference type="Gene3D" id="3.30.200.20">
    <property type="entry name" value="Phosphorylase Kinase, domain 1"/>
    <property type="match status" value="1"/>
</dbReference>
<dbReference type="Pfam" id="PF00069">
    <property type="entry name" value="Pkinase"/>
    <property type="match status" value="1"/>
</dbReference>
<feature type="compositionally biased region" description="Basic and acidic residues" evidence="6">
    <location>
        <begin position="359"/>
        <end position="368"/>
    </location>
</feature>
<dbReference type="InterPro" id="IPR017441">
    <property type="entry name" value="Protein_kinase_ATP_BS"/>
</dbReference>
<feature type="compositionally biased region" description="Pro residues" evidence="6">
    <location>
        <begin position="375"/>
        <end position="388"/>
    </location>
</feature>
<keyword evidence="2 5" id="KW-0547">Nucleotide-binding</keyword>
<dbReference type="Gene3D" id="2.60.120.560">
    <property type="entry name" value="Exo-inulinase, domain 1"/>
    <property type="match status" value="1"/>
</dbReference>
<dbReference type="GO" id="GO:0004674">
    <property type="term" value="F:protein serine/threonine kinase activity"/>
    <property type="evidence" value="ECO:0007669"/>
    <property type="project" value="UniProtKB-EC"/>
</dbReference>
<reference evidence="9" key="1">
    <citation type="journal article" date="2019" name="Int. J. Syst. Evol. Microbiol.">
        <title>The Global Catalogue of Microorganisms (GCM) 10K type strain sequencing project: providing services to taxonomists for standard genome sequencing and annotation.</title>
        <authorList>
            <consortium name="The Broad Institute Genomics Platform"/>
            <consortium name="The Broad Institute Genome Sequencing Center for Infectious Disease"/>
            <person name="Wu L."/>
            <person name="Ma J."/>
        </authorList>
    </citation>
    <scope>NUCLEOTIDE SEQUENCE [LARGE SCALE GENOMIC DNA]</scope>
    <source>
        <strain evidence="9">JCM 9371</strain>
    </source>
</reference>
<accession>A0ABW2XN07</accession>
<dbReference type="PROSITE" id="PS50011">
    <property type="entry name" value="PROTEIN_KINASE_DOM"/>
    <property type="match status" value="1"/>
</dbReference>
<evidence type="ECO:0000256" key="2">
    <source>
        <dbReference type="ARBA" id="ARBA00022741"/>
    </source>
</evidence>
<dbReference type="InterPro" id="IPR000719">
    <property type="entry name" value="Prot_kinase_dom"/>
</dbReference>
<keyword evidence="4 5" id="KW-0067">ATP-binding</keyword>
<feature type="region of interest" description="Disordered" evidence="6">
    <location>
        <begin position="265"/>
        <end position="398"/>
    </location>
</feature>
<feature type="compositionally biased region" description="Pro residues" evidence="6">
    <location>
        <begin position="298"/>
        <end position="307"/>
    </location>
</feature>
<feature type="binding site" evidence="5">
    <location>
        <position position="44"/>
    </location>
    <ligand>
        <name>ATP</name>
        <dbReference type="ChEBI" id="CHEBI:30616"/>
    </ligand>
</feature>
<evidence type="ECO:0000313" key="9">
    <source>
        <dbReference type="Proteomes" id="UP001597063"/>
    </source>
</evidence>
<dbReference type="PANTHER" id="PTHR43289:SF34">
    <property type="entry name" value="SERINE_THREONINE-PROTEIN KINASE YBDM-RELATED"/>
    <property type="match status" value="1"/>
</dbReference>
<dbReference type="PROSITE" id="PS00108">
    <property type="entry name" value="PROTEIN_KINASE_ST"/>
    <property type="match status" value="1"/>
</dbReference>
<evidence type="ECO:0000256" key="5">
    <source>
        <dbReference type="PROSITE-ProRule" id="PRU10141"/>
    </source>
</evidence>
<evidence type="ECO:0000256" key="6">
    <source>
        <dbReference type="SAM" id="MobiDB-lite"/>
    </source>
</evidence>
<organism evidence="8 9">
    <name type="scientific">Actinomadura fibrosa</name>
    <dbReference type="NCBI Taxonomy" id="111802"/>
    <lineage>
        <taxon>Bacteria</taxon>
        <taxon>Bacillati</taxon>
        <taxon>Actinomycetota</taxon>
        <taxon>Actinomycetes</taxon>
        <taxon>Streptosporangiales</taxon>
        <taxon>Thermomonosporaceae</taxon>
        <taxon>Actinomadura</taxon>
    </lineage>
</organism>
<evidence type="ECO:0000313" key="8">
    <source>
        <dbReference type="EMBL" id="MFD0687766.1"/>
    </source>
</evidence>
<evidence type="ECO:0000259" key="7">
    <source>
        <dbReference type="PROSITE" id="PS50011"/>
    </source>
</evidence>
<dbReference type="PANTHER" id="PTHR43289">
    <property type="entry name" value="MITOGEN-ACTIVATED PROTEIN KINASE KINASE KINASE 20-RELATED"/>
    <property type="match status" value="1"/>
</dbReference>
<comment type="caution">
    <text evidence="8">The sequence shown here is derived from an EMBL/GenBank/DDBJ whole genome shotgun (WGS) entry which is preliminary data.</text>
</comment>
<dbReference type="PRINTS" id="PR01217">
    <property type="entry name" value="PRICHEXTENSN"/>
</dbReference>
<gene>
    <name evidence="8" type="ORF">ACFQZM_24940</name>
</gene>
<name>A0ABW2XN07_9ACTN</name>
<dbReference type="EC" id="2.7.11.1" evidence="8"/>
<dbReference type="InterPro" id="IPR011009">
    <property type="entry name" value="Kinase-like_dom_sf"/>
</dbReference>
<dbReference type="CDD" id="cd14014">
    <property type="entry name" value="STKc_PknB_like"/>
    <property type="match status" value="1"/>
</dbReference>
<dbReference type="InterPro" id="IPR008271">
    <property type="entry name" value="Ser/Thr_kinase_AS"/>
</dbReference>
<dbReference type="PROSITE" id="PS00107">
    <property type="entry name" value="PROTEIN_KINASE_ATP"/>
    <property type="match status" value="1"/>
</dbReference>
<dbReference type="Proteomes" id="UP001597063">
    <property type="component" value="Unassembled WGS sequence"/>
</dbReference>
<evidence type="ECO:0000256" key="3">
    <source>
        <dbReference type="ARBA" id="ARBA00022777"/>
    </source>
</evidence>
<proteinExistence type="predicted"/>
<keyword evidence="3 8" id="KW-0418">Kinase</keyword>
<keyword evidence="1 8" id="KW-0808">Transferase</keyword>
<evidence type="ECO:0000256" key="1">
    <source>
        <dbReference type="ARBA" id="ARBA00022679"/>
    </source>
</evidence>
<feature type="compositionally biased region" description="Low complexity" evidence="6">
    <location>
        <begin position="278"/>
        <end position="297"/>
    </location>
</feature>
<evidence type="ECO:0000256" key="4">
    <source>
        <dbReference type="ARBA" id="ARBA00022840"/>
    </source>
</evidence>
<dbReference type="EMBL" id="JBHTGP010000013">
    <property type="protein sequence ID" value="MFD0687766.1"/>
    <property type="molecule type" value="Genomic_DNA"/>
</dbReference>
<feature type="domain" description="Protein kinase" evidence="7">
    <location>
        <begin position="16"/>
        <end position="273"/>
    </location>
</feature>